<dbReference type="Gene3D" id="3.30.460.10">
    <property type="entry name" value="Beta Polymerase, domain 2"/>
    <property type="match status" value="1"/>
</dbReference>
<proteinExistence type="predicted"/>
<dbReference type="InterPro" id="IPR043519">
    <property type="entry name" value="NT_sf"/>
</dbReference>
<evidence type="ECO:0000259" key="1">
    <source>
        <dbReference type="Pfam" id="PF01909"/>
    </source>
</evidence>
<dbReference type="Proteomes" id="UP000321058">
    <property type="component" value="Unassembled WGS sequence"/>
</dbReference>
<dbReference type="RefSeq" id="WP_147152921.1">
    <property type="nucleotide sequence ID" value="NZ_BKAJ01000092.1"/>
</dbReference>
<feature type="domain" description="Polymerase nucleotidyl transferase" evidence="1">
    <location>
        <begin position="10"/>
        <end position="55"/>
    </location>
</feature>
<dbReference type="PANTHER" id="PTHR33933:SF3">
    <property type="entry name" value="PROTEIN ADENYLYLTRANSFERASE MJ0604-RELATED"/>
    <property type="match status" value="1"/>
</dbReference>
<dbReference type="SUPFAM" id="SSF81301">
    <property type="entry name" value="Nucleotidyltransferase"/>
    <property type="match status" value="1"/>
</dbReference>
<accession>A0A512NGH8</accession>
<keyword evidence="3" id="KW-1185">Reference proteome</keyword>
<dbReference type="InterPro" id="IPR002934">
    <property type="entry name" value="Polymerase_NTP_transf_dom"/>
</dbReference>
<comment type="caution">
    <text evidence="2">The sequence shown here is derived from an EMBL/GenBank/DDBJ whole genome shotgun (WGS) entry which is preliminary data.</text>
</comment>
<dbReference type="PANTHER" id="PTHR33933">
    <property type="entry name" value="NUCLEOTIDYLTRANSFERASE"/>
    <property type="match status" value="1"/>
</dbReference>
<dbReference type="Pfam" id="PF01909">
    <property type="entry name" value="NTP_transf_2"/>
    <property type="match status" value="1"/>
</dbReference>
<gene>
    <name evidence="2" type="ORF">RSO01_52190</name>
</gene>
<dbReference type="InterPro" id="IPR052548">
    <property type="entry name" value="Type_VII_TA_antitoxin"/>
</dbReference>
<name>A0A512NGH8_9HYPH</name>
<evidence type="ECO:0000313" key="3">
    <source>
        <dbReference type="Proteomes" id="UP000321058"/>
    </source>
</evidence>
<dbReference type="EMBL" id="BKAJ01000092">
    <property type="protein sequence ID" value="GEP58053.1"/>
    <property type="molecule type" value="Genomic_DNA"/>
</dbReference>
<dbReference type="CDD" id="cd05403">
    <property type="entry name" value="NT_KNTase_like"/>
    <property type="match status" value="1"/>
</dbReference>
<dbReference type="OrthoDB" id="559450at2"/>
<dbReference type="AlphaFoldDB" id="A0A512NGH8"/>
<dbReference type="GO" id="GO:0016779">
    <property type="term" value="F:nucleotidyltransferase activity"/>
    <property type="evidence" value="ECO:0007669"/>
    <property type="project" value="InterPro"/>
</dbReference>
<sequence length="103" mass="11575">MKSNLEPVREFKRRAENTLPGRVKKVVLYGSRARGDARRGSDWDVAVFIRGRVAAFEATALSHIGSDLFFDRGWNIHPVVLPARRETEDSFFLRSVCGDGIAV</sequence>
<reference evidence="2 3" key="1">
    <citation type="submission" date="2019-07" db="EMBL/GenBank/DDBJ databases">
        <title>Whole genome shotgun sequence of Reyranella soli NBRC 108950.</title>
        <authorList>
            <person name="Hosoyama A."/>
            <person name="Uohara A."/>
            <person name="Ohji S."/>
            <person name="Ichikawa N."/>
        </authorList>
    </citation>
    <scope>NUCLEOTIDE SEQUENCE [LARGE SCALE GENOMIC DNA]</scope>
    <source>
        <strain evidence="2 3">NBRC 108950</strain>
    </source>
</reference>
<organism evidence="2 3">
    <name type="scientific">Reyranella soli</name>
    <dbReference type="NCBI Taxonomy" id="1230389"/>
    <lineage>
        <taxon>Bacteria</taxon>
        <taxon>Pseudomonadati</taxon>
        <taxon>Pseudomonadota</taxon>
        <taxon>Alphaproteobacteria</taxon>
        <taxon>Hyphomicrobiales</taxon>
        <taxon>Reyranellaceae</taxon>
        <taxon>Reyranella</taxon>
    </lineage>
</organism>
<evidence type="ECO:0000313" key="2">
    <source>
        <dbReference type="EMBL" id="GEP58053.1"/>
    </source>
</evidence>
<protein>
    <recommendedName>
        <fullName evidence="1">Polymerase nucleotidyl transferase domain-containing protein</fullName>
    </recommendedName>
</protein>